<reference evidence="2 3" key="1">
    <citation type="journal article" date="2019" name="Sci. Rep.">
        <title>Orb-weaving spider Araneus ventricosus genome elucidates the spidroin gene catalogue.</title>
        <authorList>
            <person name="Kono N."/>
            <person name="Nakamura H."/>
            <person name="Ohtoshi R."/>
            <person name="Moran D.A.P."/>
            <person name="Shinohara A."/>
            <person name="Yoshida Y."/>
            <person name="Fujiwara M."/>
            <person name="Mori M."/>
            <person name="Tomita M."/>
            <person name="Arakawa K."/>
        </authorList>
    </citation>
    <scope>NUCLEOTIDE SEQUENCE [LARGE SCALE GENOMIC DNA]</scope>
</reference>
<dbReference type="OrthoDB" id="8337705at2759"/>
<proteinExistence type="predicted"/>
<comment type="caution">
    <text evidence="2">The sequence shown here is derived from an EMBL/GenBank/DDBJ whole genome shotgun (WGS) entry which is preliminary data.</text>
</comment>
<sequence>MKKKTFVCHDFKNCYVIKNGGKKLRYVPVFWSIYLYCSKCSPLATIHICTLDWIYRCTLCNMAGVTEAQATVMRRRRSCNIGRGVAYTCPFMCPHKKKSNGVKSGERGGHSTKPPYRLFDSGMSPLGTA</sequence>
<accession>A0A4Y2WKP9</accession>
<name>A0A4Y2WKP9_ARAVE</name>
<dbReference type="Proteomes" id="UP000499080">
    <property type="component" value="Unassembled WGS sequence"/>
</dbReference>
<feature type="region of interest" description="Disordered" evidence="1">
    <location>
        <begin position="97"/>
        <end position="129"/>
    </location>
</feature>
<organism evidence="2 3">
    <name type="scientific">Araneus ventricosus</name>
    <name type="common">Orbweaver spider</name>
    <name type="synonym">Epeira ventricosa</name>
    <dbReference type="NCBI Taxonomy" id="182803"/>
    <lineage>
        <taxon>Eukaryota</taxon>
        <taxon>Metazoa</taxon>
        <taxon>Ecdysozoa</taxon>
        <taxon>Arthropoda</taxon>
        <taxon>Chelicerata</taxon>
        <taxon>Arachnida</taxon>
        <taxon>Araneae</taxon>
        <taxon>Araneomorphae</taxon>
        <taxon>Entelegynae</taxon>
        <taxon>Araneoidea</taxon>
        <taxon>Araneidae</taxon>
        <taxon>Araneus</taxon>
    </lineage>
</organism>
<dbReference type="EMBL" id="BGPR01061518">
    <property type="protein sequence ID" value="GBO37154.1"/>
    <property type="molecule type" value="Genomic_DNA"/>
</dbReference>
<keyword evidence="3" id="KW-1185">Reference proteome</keyword>
<protein>
    <submittedName>
        <fullName evidence="2">Uncharacterized protein</fullName>
    </submittedName>
</protein>
<gene>
    <name evidence="2" type="ORF">AVEN_182654_1</name>
</gene>
<dbReference type="AlphaFoldDB" id="A0A4Y2WKP9"/>
<evidence type="ECO:0000256" key="1">
    <source>
        <dbReference type="SAM" id="MobiDB-lite"/>
    </source>
</evidence>
<evidence type="ECO:0000313" key="3">
    <source>
        <dbReference type="Proteomes" id="UP000499080"/>
    </source>
</evidence>
<evidence type="ECO:0000313" key="2">
    <source>
        <dbReference type="EMBL" id="GBO37154.1"/>
    </source>
</evidence>